<evidence type="ECO:0000313" key="1">
    <source>
        <dbReference type="EMBL" id="OGX90464.1"/>
    </source>
</evidence>
<sequence length="215" mass="23145">MPNALVLIGLTSLPLLCRAQEAPPEKSAYVGVKLSMQTGQPFNSYSGSRFGPALTLGVQLKPGLALELSNAYTWRHDVYHGSYNTSSGAVVEDNDSRLHTFTIPVLVRIGLTKAANPWHVDALAGATVFVYVTNRHYLQTTQGKTTRSENGTSVEHQASLSFGPSVRYTLTPQVDLVVDALANLSISGLPYSLAGPLSGRLSSHILAGLHYRLKK</sequence>
<dbReference type="SUPFAM" id="SSF56925">
    <property type="entry name" value="OMPA-like"/>
    <property type="match status" value="1"/>
</dbReference>
<dbReference type="AlphaFoldDB" id="A0A1G1THX5"/>
<dbReference type="Gene3D" id="2.40.160.20">
    <property type="match status" value="1"/>
</dbReference>
<protein>
    <recommendedName>
        <fullName evidence="3">Outer membrane protein beta-barrel domain-containing protein</fullName>
    </recommendedName>
</protein>
<dbReference type="Proteomes" id="UP000177506">
    <property type="component" value="Unassembled WGS sequence"/>
</dbReference>
<name>A0A1G1THX5_9BACT</name>
<dbReference type="InterPro" id="IPR011250">
    <property type="entry name" value="OMP/PagP_B-barrel"/>
</dbReference>
<accession>A0A1G1THX5</accession>
<comment type="caution">
    <text evidence="1">The sequence shown here is derived from an EMBL/GenBank/DDBJ whole genome shotgun (WGS) entry which is preliminary data.</text>
</comment>
<dbReference type="EMBL" id="MDZA01000144">
    <property type="protein sequence ID" value="OGX90464.1"/>
    <property type="molecule type" value="Genomic_DNA"/>
</dbReference>
<reference evidence="1 2" key="1">
    <citation type="submission" date="2016-08" db="EMBL/GenBank/DDBJ databases">
        <title>Hymenobacter coccineus sp. nov., Hymenobacter lapidarius sp. nov. and Hymenobacter glacialis sp. nov., isolated from Antarctic soil.</title>
        <authorList>
            <person name="Sedlacek I."/>
            <person name="Kralova S."/>
            <person name="Kyrova K."/>
            <person name="Maslanova I."/>
            <person name="Stankova E."/>
            <person name="Vrbovska V."/>
            <person name="Nemec M."/>
            <person name="Bartak M."/>
            <person name="Svec P."/>
            <person name="Busse H.-J."/>
            <person name="Pantucek R."/>
        </authorList>
    </citation>
    <scope>NUCLEOTIDE SEQUENCE [LARGE SCALE GENOMIC DNA]</scope>
    <source>
        <strain evidence="1 2">CCM 8649</strain>
    </source>
</reference>
<keyword evidence="2" id="KW-1185">Reference proteome</keyword>
<evidence type="ECO:0008006" key="3">
    <source>
        <dbReference type="Google" id="ProtNLM"/>
    </source>
</evidence>
<organism evidence="1 2">
    <name type="scientific">Hymenobacter coccineus</name>
    <dbReference type="NCBI Taxonomy" id="1908235"/>
    <lineage>
        <taxon>Bacteria</taxon>
        <taxon>Pseudomonadati</taxon>
        <taxon>Bacteroidota</taxon>
        <taxon>Cytophagia</taxon>
        <taxon>Cytophagales</taxon>
        <taxon>Hymenobacteraceae</taxon>
        <taxon>Hymenobacter</taxon>
    </lineage>
</organism>
<proteinExistence type="predicted"/>
<evidence type="ECO:0000313" key="2">
    <source>
        <dbReference type="Proteomes" id="UP000177506"/>
    </source>
</evidence>
<gene>
    <name evidence="1" type="ORF">BEN49_06690</name>
</gene>